<dbReference type="RefSeq" id="WP_034586272.1">
    <property type="nucleotide sequence ID" value="NZ_JRPE02000015.1"/>
</dbReference>
<feature type="signal peptide" evidence="1">
    <location>
        <begin position="1"/>
        <end position="20"/>
    </location>
</feature>
<dbReference type="EMBL" id="JRPE02000015">
    <property type="protein sequence ID" value="TLD91378.1"/>
    <property type="molecule type" value="Genomic_DNA"/>
</dbReference>
<gene>
    <name evidence="2" type="ORF">LS74_009040</name>
</gene>
<name>A0A4U8SX57_9HELI</name>
<proteinExistence type="predicted"/>
<evidence type="ECO:0000313" key="3">
    <source>
        <dbReference type="Proteomes" id="UP000029921"/>
    </source>
</evidence>
<protein>
    <submittedName>
        <fullName evidence="2">Uncharacterized protein</fullName>
    </submittedName>
</protein>
<dbReference type="Proteomes" id="UP000029921">
    <property type="component" value="Unassembled WGS sequence"/>
</dbReference>
<feature type="chain" id="PRO_5021016215" evidence="1">
    <location>
        <begin position="21"/>
        <end position="190"/>
    </location>
</feature>
<dbReference type="AlphaFoldDB" id="A0A4U8SX57"/>
<evidence type="ECO:0000313" key="2">
    <source>
        <dbReference type="EMBL" id="TLD91378.1"/>
    </source>
</evidence>
<evidence type="ECO:0000256" key="1">
    <source>
        <dbReference type="SAM" id="SignalP"/>
    </source>
</evidence>
<sequence length="190" mass="20811">MKRIALITIALALSLQVGFASPQNIATISDLKEVIQILLKHKKRAEDRLLLIEKKLGITNEFHKEGAGGDTAIDAGAASGESVSSSEVEKLRSEITDLQAAIKALDPDANITGNDDLKSKTYVNQKQFEEFQKFVKDELKSIKDITDRANALMANGGLGNTGSNEIWERLKKLEAQMKKCQCGLPESEIK</sequence>
<accession>A0A4U8SX57</accession>
<keyword evidence="1" id="KW-0732">Signal</keyword>
<organism evidence="2 3">
    <name type="scientific">Helicobacter magdeburgensis</name>
    <dbReference type="NCBI Taxonomy" id="471858"/>
    <lineage>
        <taxon>Bacteria</taxon>
        <taxon>Pseudomonadati</taxon>
        <taxon>Campylobacterota</taxon>
        <taxon>Epsilonproteobacteria</taxon>
        <taxon>Campylobacterales</taxon>
        <taxon>Helicobacteraceae</taxon>
        <taxon>Helicobacter</taxon>
    </lineage>
</organism>
<reference evidence="2 3" key="1">
    <citation type="journal article" date="2014" name="Genome Announc.">
        <title>Draft genome sequences of eight enterohepatic helicobacter species isolated from both laboratory and wild rodents.</title>
        <authorList>
            <person name="Sheh A."/>
            <person name="Shen Z."/>
            <person name="Fox J.G."/>
        </authorList>
    </citation>
    <scope>NUCLEOTIDE SEQUENCE [LARGE SCALE GENOMIC DNA]</scope>
    <source>
        <strain evidence="2 3">MIT 96-1001</strain>
    </source>
</reference>
<keyword evidence="3" id="KW-1185">Reference proteome</keyword>
<comment type="caution">
    <text evidence="2">The sequence shown here is derived from an EMBL/GenBank/DDBJ whole genome shotgun (WGS) entry which is preliminary data.</text>
</comment>